<dbReference type="InterPro" id="IPR026444">
    <property type="entry name" value="Secre_tail"/>
</dbReference>
<dbReference type="Pfam" id="PF18962">
    <property type="entry name" value="Por_Secre_tail"/>
    <property type="match status" value="1"/>
</dbReference>
<dbReference type="EMBL" id="SWMU01000002">
    <property type="protein sequence ID" value="TKS56396.1"/>
    <property type="molecule type" value="Genomic_DNA"/>
</dbReference>
<gene>
    <name evidence="7" type="ORF">FCN74_04965</name>
</gene>
<dbReference type="SUPFAM" id="SSF54060">
    <property type="entry name" value="His-Me finger endonucleases"/>
    <property type="match status" value="1"/>
</dbReference>
<evidence type="ECO:0000256" key="2">
    <source>
        <dbReference type="ARBA" id="ARBA00022722"/>
    </source>
</evidence>
<name>A0A4U5TQR6_9FLAO</name>
<keyword evidence="4" id="KW-0378">Hydrolase</keyword>
<dbReference type="SUPFAM" id="SSF141072">
    <property type="entry name" value="CalX-like"/>
    <property type="match status" value="1"/>
</dbReference>
<comment type="similarity">
    <text evidence="1">Belongs to the EndA/NucM nuclease family.</text>
</comment>
<dbReference type="Gene3D" id="2.60.40.2030">
    <property type="match status" value="1"/>
</dbReference>
<dbReference type="InterPro" id="IPR007346">
    <property type="entry name" value="Endonuclease-I"/>
</dbReference>
<evidence type="ECO:0000313" key="8">
    <source>
        <dbReference type="Proteomes" id="UP000306552"/>
    </source>
</evidence>
<evidence type="ECO:0000256" key="3">
    <source>
        <dbReference type="ARBA" id="ARBA00022729"/>
    </source>
</evidence>
<keyword evidence="2" id="KW-0540">Nuclease</keyword>
<evidence type="ECO:0000256" key="1">
    <source>
        <dbReference type="ARBA" id="ARBA00006429"/>
    </source>
</evidence>
<comment type="caution">
    <text evidence="7">The sequence shown here is derived from an EMBL/GenBank/DDBJ whole genome shotgun (WGS) entry which is preliminary data.</text>
</comment>
<feature type="domain" description="Secretion system C-terminal sorting" evidence="6">
    <location>
        <begin position="582"/>
        <end position="652"/>
    </location>
</feature>
<proteinExistence type="inferred from homology"/>
<dbReference type="GO" id="GO:0004518">
    <property type="term" value="F:nuclease activity"/>
    <property type="evidence" value="ECO:0007669"/>
    <property type="project" value="UniProtKB-KW"/>
</dbReference>
<feature type="chain" id="PRO_5020910994" evidence="5">
    <location>
        <begin position="19"/>
        <end position="653"/>
    </location>
</feature>
<sequence length="653" mass="71960">MKLLLCGLFFLFTLISYAQNPLINELDADTDGVDTKEFIEIKTDNPFQPLDGYLLVLFNGSNSGGDLSYYNFDLDGFTTDINGLFVLGASEVSPIPDFELSLNTIQNGADAVAIYQANESDMPIGSLATTTNLVDALVYGTDDADDTALLNLLGLSAQIDEDANGNKDFESIQRANDGSWFVDLPTPKQLNDGSGVILNGITISTDQDIYDEGEIVTITLTTEDPVSNDITFNLDLNNGDFNNADYTGNAFIDFQTGDTTGQTQINILADGVAEEDEFMEINISNLPPEFISNNNNVSIIIIDSDFTTSNFGSPLNPSFGNVSSNAPNDYYDNLDGLAGNALIQGITNLISENGVVRTHTYTDIIDILKEADQNPDNNNQVWLVYTEQPRAKFLFQTGSSSIGKWNREHTFPRSRGGFSSIEDDDIADGINVWWETNADSLRHANSDAHGLRAADAGENSSRGNQHYGQYVGPPSNAGSFKGDVARGVFFLALRYNDLDVVNGFPAVTGELGDLATLLTWHQQDPPDDFEMNRNNVIYNWQKNRNPFIDFPNLVDFIWGTEFGNPWNQNLNLDETSLEDVVLYPNPVENNTIQVKGLNSTQTYQFKLLDITGKIIWNSLRLGNAEIPVNLKTGVYFLTISDEISTHVERIIVK</sequence>
<dbReference type="NCBIfam" id="TIGR04183">
    <property type="entry name" value="Por_Secre_tail"/>
    <property type="match status" value="1"/>
</dbReference>
<evidence type="ECO:0000259" key="6">
    <source>
        <dbReference type="Pfam" id="PF18962"/>
    </source>
</evidence>
<dbReference type="OrthoDB" id="5485925at2"/>
<dbReference type="InterPro" id="IPR038081">
    <property type="entry name" value="CalX-like_sf"/>
</dbReference>
<keyword evidence="3 5" id="KW-0732">Signal</keyword>
<dbReference type="InterPro" id="IPR044925">
    <property type="entry name" value="His-Me_finger_sf"/>
</dbReference>
<dbReference type="PANTHER" id="PTHR33607:SF2">
    <property type="entry name" value="ENDONUCLEASE-1"/>
    <property type="match status" value="1"/>
</dbReference>
<organism evidence="7 8">
    <name type="scientific">Mesohalobacter halotolerans</name>
    <dbReference type="NCBI Taxonomy" id="1883405"/>
    <lineage>
        <taxon>Bacteria</taxon>
        <taxon>Pseudomonadati</taxon>
        <taxon>Bacteroidota</taxon>
        <taxon>Flavobacteriia</taxon>
        <taxon>Flavobacteriales</taxon>
        <taxon>Flavobacteriaceae</taxon>
        <taxon>Mesohalobacter</taxon>
    </lineage>
</organism>
<evidence type="ECO:0000256" key="5">
    <source>
        <dbReference type="SAM" id="SignalP"/>
    </source>
</evidence>
<protein>
    <submittedName>
        <fullName evidence="7">T9SS type A sorting domain-containing protein</fullName>
    </submittedName>
</protein>
<dbReference type="Pfam" id="PF04231">
    <property type="entry name" value="Endonuclease_1"/>
    <property type="match status" value="2"/>
</dbReference>
<evidence type="ECO:0000256" key="4">
    <source>
        <dbReference type="ARBA" id="ARBA00022801"/>
    </source>
</evidence>
<dbReference type="RefSeq" id="WP_138931498.1">
    <property type="nucleotide sequence ID" value="NZ_SWMU01000002.1"/>
</dbReference>
<reference evidence="7 8" key="1">
    <citation type="submission" date="2019-04" db="EMBL/GenBank/DDBJ databases">
        <title>Psychroflexus halotolerans sp. nov., isolated from a marine solar saltern.</title>
        <authorList>
            <person name="Feng X."/>
        </authorList>
    </citation>
    <scope>NUCLEOTIDE SEQUENCE [LARGE SCALE GENOMIC DNA]</scope>
    <source>
        <strain evidence="7 8">WDS2C27</strain>
    </source>
</reference>
<feature type="signal peptide" evidence="5">
    <location>
        <begin position="1"/>
        <end position="18"/>
    </location>
</feature>
<dbReference type="PANTHER" id="PTHR33607">
    <property type="entry name" value="ENDONUCLEASE-1"/>
    <property type="match status" value="1"/>
</dbReference>
<dbReference type="AlphaFoldDB" id="A0A4U5TQR6"/>
<keyword evidence="8" id="KW-1185">Reference proteome</keyword>
<evidence type="ECO:0000313" key="7">
    <source>
        <dbReference type="EMBL" id="TKS56396.1"/>
    </source>
</evidence>
<dbReference type="GO" id="GO:0016787">
    <property type="term" value="F:hydrolase activity"/>
    <property type="evidence" value="ECO:0007669"/>
    <property type="project" value="UniProtKB-KW"/>
</dbReference>
<accession>A0A4U5TQR6</accession>
<dbReference type="Proteomes" id="UP000306552">
    <property type="component" value="Unassembled WGS sequence"/>
</dbReference>